<dbReference type="GO" id="GO:0004674">
    <property type="term" value="F:protein serine/threonine kinase activity"/>
    <property type="evidence" value="ECO:0007669"/>
    <property type="project" value="UniProtKB-KW"/>
</dbReference>
<keyword evidence="5 10" id="KW-0547">Nucleotide-binding</keyword>
<proteinExistence type="inferred from homology"/>
<feature type="compositionally biased region" description="Polar residues" evidence="11">
    <location>
        <begin position="543"/>
        <end position="558"/>
    </location>
</feature>
<comment type="catalytic activity">
    <reaction evidence="8">
        <text>L-threonyl-[protein] + ATP = O-phospho-L-threonyl-[protein] + ADP + H(+)</text>
        <dbReference type="Rhea" id="RHEA:46608"/>
        <dbReference type="Rhea" id="RHEA-COMP:11060"/>
        <dbReference type="Rhea" id="RHEA-COMP:11605"/>
        <dbReference type="ChEBI" id="CHEBI:15378"/>
        <dbReference type="ChEBI" id="CHEBI:30013"/>
        <dbReference type="ChEBI" id="CHEBI:30616"/>
        <dbReference type="ChEBI" id="CHEBI:61977"/>
        <dbReference type="ChEBI" id="CHEBI:456216"/>
        <dbReference type="EC" id="2.7.11.1"/>
    </reaction>
</comment>
<feature type="compositionally biased region" description="Acidic residues" evidence="11">
    <location>
        <begin position="317"/>
        <end position="338"/>
    </location>
</feature>
<dbReference type="EMBL" id="JABVXQ010000006">
    <property type="protein sequence ID" value="KAF6104663.1"/>
    <property type="molecule type" value="Genomic_DNA"/>
</dbReference>
<dbReference type="Proteomes" id="UP000664940">
    <property type="component" value="Unassembled WGS sequence"/>
</dbReference>
<dbReference type="FunFam" id="1.10.510.10:FF:000003">
    <property type="entry name" value="TRAF2 and NCK-interacting protein kinase isoform 4"/>
    <property type="match status" value="1"/>
</dbReference>
<dbReference type="InterPro" id="IPR000719">
    <property type="entry name" value="Prot_kinase_dom"/>
</dbReference>
<keyword evidence="3" id="KW-0723">Serine/threonine-protein kinase</keyword>
<dbReference type="Pfam" id="PF00780">
    <property type="entry name" value="CNH"/>
    <property type="match status" value="1"/>
</dbReference>
<reference evidence="14 15" key="1">
    <citation type="journal article" date="2020" name="Nature">
        <title>Six reference-quality genomes reveal evolution of bat adaptations.</title>
        <authorList>
            <person name="Jebb D."/>
            <person name="Huang Z."/>
            <person name="Pippel M."/>
            <person name="Hughes G.M."/>
            <person name="Lavrichenko K."/>
            <person name="Devanna P."/>
            <person name="Winkler S."/>
            <person name="Jermiin L.S."/>
            <person name="Skirmuntt E.C."/>
            <person name="Katzourakis A."/>
            <person name="Burkitt-Gray L."/>
            <person name="Ray D.A."/>
            <person name="Sullivan K.A.M."/>
            <person name="Roscito J.G."/>
            <person name="Kirilenko B.M."/>
            <person name="Davalos L.M."/>
            <person name="Corthals A.P."/>
            <person name="Power M.L."/>
            <person name="Jones G."/>
            <person name="Ransome R.D."/>
            <person name="Dechmann D.K.N."/>
            <person name="Locatelli A.G."/>
            <person name="Puechmaille S.J."/>
            <person name="Fedrigo O."/>
            <person name="Jarvis E.D."/>
            <person name="Hiller M."/>
            <person name="Vernes S.C."/>
            <person name="Myers E.W."/>
            <person name="Teeling E.C."/>
        </authorList>
    </citation>
    <scope>NUCLEOTIDE SEQUENCE [LARGE SCALE GENOMIC DNA]</scope>
    <source>
        <strain evidence="14">Bat1K_MPI-CBG_1</strain>
    </source>
</reference>
<evidence type="ECO:0000256" key="10">
    <source>
        <dbReference type="PROSITE-ProRule" id="PRU10141"/>
    </source>
</evidence>
<feature type="compositionally biased region" description="Basic and acidic residues" evidence="11">
    <location>
        <begin position="738"/>
        <end position="753"/>
    </location>
</feature>
<dbReference type="InterPro" id="IPR051700">
    <property type="entry name" value="STE20_Ser-Thr_kinase"/>
</dbReference>
<dbReference type="PROSITE" id="PS00107">
    <property type="entry name" value="PROTEIN_KINASE_ATP"/>
    <property type="match status" value="1"/>
</dbReference>
<evidence type="ECO:0000256" key="4">
    <source>
        <dbReference type="ARBA" id="ARBA00022679"/>
    </source>
</evidence>
<dbReference type="Gene3D" id="1.10.510.10">
    <property type="entry name" value="Transferase(Phosphotransferase) domain 1"/>
    <property type="match status" value="1"/>
</dbReference>
<keyword evidence="4" id="KW-0808">Transferase</keyword>
<dbReference type="Pfam" id="PF00069">
    <property type="entry name" value="Pkinase"/>
    <property type="match status" value="1"/>
</dbReference>
<accession>A0A834A4I8</accession>
<dbReference type="PROSITE" id="PS00108">
    <property type="entry name" value="PROTEIN_KINASE_ST"/>
    <property type="match status" value="1"/>
</dbReference>
<feature type="region of interest" description="Disordered" evidence="11">
    <location>
        <begin position="306"/>
        <end position="349"/>
    </location>
</feature>
<evidence type="ECO:0000256" key="6">
    <source>
        <dbReference type="ARBA" id="ARBA00022777"/>
    </source>
</evidence>
<dbReference type="PANTHER" id="PTHR47096:SF1">
    <property type="entry name" value="MISSHAPEN LIKE KINASE 1"/>
    <property type="match status" value="1"/>
</dbReference>
<feature type="compositionally biased region" description="Low complexity" evidence="11">
    <location>
        <begin position="632"/>
        <end position="649"/>
    </location>
</feature>
<feature type="domain" description="CNH" evidence="13">
    <location>
        <begin position="917"/>
        <end position="1204"/>
    </location>
</feature>
<dbReference type="GO" id="GO:0005524">
    <property type="term" value="F:ATP binding"/>
    <property type="evidence" value="ECO:0007669"/>
    <property type="project" value="UniProtKB-UniRule"/>
</dbReference>
<comment type="catalytic activity">
    <reaction evidence="9">
        <text>L-seryl-[protein] + ATP = O-phospho-L-seryl-[protein] + ADP + H(+)</text>
        <dbReference type="Rhea" id="RHEA:17989"/>
        <dbReference type="Rhea" id="RHEA-COMP:9863"/>
        <dbReference type="Rhea" id="RHEA-COMP:11604"/>
        <dbReference type="ChEBI" id="CHEBI:15378"/>
        <dbReference type="ChEBI" id="CHEBI:29999"/>
        <dbReference type="ChEBI" id="CHEBI:30616"/>
        <dbReference type="ChEBI" id="CHEBI:83421"/>
        <dbReference type="ChEBI" id="CHEBI:456216"/>
        <dbReference type="EC" id="2.7.11.1"/>
    </reaction>
</comment>
<feature type="binding site" evidence="10">
    <location>
        <position position="54"/>
    </location>
    <ligand>
        <name>ATP</name>
        <dbReference type="ChEBI" id="CHEBI:30616"/>
    </ligand>
</feature>
<comment type="caution">
    <text evidence="14">The sequence shown here is derived from an EMBL/GenBank/DDBJ whole genome shotgun (WGS) entry which is preliminary data.</text>
</comment>
<feature type="compositionally biased region" description="Low complexity" evidence="11">
    <location>
        <begin position="667"/>
        <end position="689"/>
    </location>
</feature>
<organism evidence="14 15">
    <name type="scientific">Phyllostomus discolor</name>
    <name type="common">pale spear-nosed bat</name>
    <dbReference type="NCBI Taxonomy" id="89673"/>
    <lineage>
        <taxon>Eukaryota</taxon>
        <taxon>Metazoa</taxon>
        <taxon>Chordata</taxon>
        <taxon>Craniata</taxon>
        <taxon>Vertebrata</taxon>
        <taxon>Euteleostomi</taxon>
        <taxon>Mammalia</taxon>
        <taxon>Eutheria</taxon>
        <taxon>Laurasiatheria</taxon>
        <taxon>Chiroptera</taxon>
        <taxon>Yangochiroptera</taxon>
        <taxon>Phyllostomidae</taxon>
        <taxon>Phyllostominae</taxon>
        <taxon>Phyllostomus</taxon>
    </lineage>
</organism>
<evidence type="ECO:0000256" key="5">
    <source>
        <dbReference type="ARBA" id="ARBA00022741"/>
    </source>
</evidence>
<dbReference type="PANTHER" id="PTHR47096">
    <property type="entry name" value="MISSHAPEN LIKE KINASE 1"/>
    <property type="match status" value="1"/>
</dbReference>
<keyword evidence="7 10" id="KW-0067">ATP-binding</keyword>
<evidence type="ECO:0000313" key="14">
    <source>
        <dbReference type="EMBL" id="KAF6104663.1"/>
    </source>
</evidence>
<dbReference type="FunFam" id="3.30.200.20:FF:000006">
    <property type="entry name" value="TRAF2 and NCK-interacting protein kinase isoform 4"/>
    <property type="match status" value="1"/>
</dbReference>
<evidence type="ECO:0000256" key="8">
    <source>
        <dbReference type="ARBA" id="ARBA00047899"/>
    </source>
</evidence>
<evidence type="ECO:0000256" key="3">
    <source>
        <dbReference type="ARBA" id="ARBA00022527"/>
    </source>
</evidence>
<dbReference type="PROSITE" id="PS50219">
    <property type="entry name" value="CNH"/>
    <property type="match status" value="1"/>
</dbReference>
<evidence type="ECO:0000256" key="9">
    <source>
        <dbReference type="ARBA" id="ARBA00048679"/>
    </source>
</evidence>
<feature type="region of interest" description="Disordered" evidence="11">
    <location>
        <begin position="491"/>
        <end position="803"/>
    </location>
</feature>
<dbReference type="InterPro" id="IPR017441">
    <property type="entry name" value="Protein_kinase_ATP_BS"/>
</dbReference>
<dbReference type="SMART" id="SM00220">
    <property type="entry name" value="S_TKc"/>
    <property type="match status" value="1"/>
</dbReference>
<feature type="compositionally biased region" description="Acidic residues" evidence="11">
    <location>
        <begin position="763"/>
        <end position="774"/>
    </location>
</feature>
<feature type="compositionally biased region" description="Basic and acidic residues" evidence="11">
    <location>
        <begin position="655"/>
        <end position="664"/>
    </location>
</feature>
<feature type="domain" description="Protein kinase" evidence="12">
    <location>
        <begin position="25"/>
        <end position="289"/>
    </location>
</feature>
<feature type="compositionally biased region" description="Basic and acidic residues" evidence="11">
    <location>
        <begin position="710"/>
        <end position="723"/>
    </location>
</feature>
<dbReference type="GO" id="GO:0005829">
    <property type="term" value="C:cytosol"/>
    <property type="evidence" value="ECO:0007669"/>
    <property type="project" value="TreeGrafter"/>
</dbReference>
<dbReference type="InterPro" id="IPR011009">
    <property type="entry name" value="Kinase-like_dom_sf"/>
</dbReference>
<dbReference type="SMART" id="SM00036">
    <property type="entry name" value="CNH"/>
    <property type="match status" value="1"/>
</dbReference>
<dbReference type="AlphaFoldDB" id="A0A834A4I8"/>
<dbReference type="EC" id="2.7.11.1" evidence="2"/>
<evidence type="ECO:0000256" key="2">
    <source>
        <dbReference type="ARBA" id="ARBA00012513"/>
    </source>
</evidence>
<gene>
    <name evidence="14" type="ORF">HJG60_012652</name>
</gene>
<evidence type="ECO:0000256" key="1">
    <source>
        <dbReference type="ARBA" id="ARBA00008874"/>
    </source>
</evidence>
<evidence type="ECO:0000259" key="12">
    <source>
        <dbReference type="PROSITE" id="PS50011"/>
    </source>
</evidence>
<dbReference type="PROSITE" id="PS50011">
    <property type="entry name" value="PROTEIN_KINASE_DOM"/>
    <property type="match status" value="1"/>
</dbReference>
<dbReference type="InterPro" id="IPR008271">
    <property type="entry name" value="Ser/Thr_kinase_AS"/>
</dbReference>
<name>A0A834A4I8_9CHIR</name>
<evidence type="ECO:0000313" key="15">
    <source>
        <dbReference type="Proteomes" id="UP000664940"/>
    </source>
</evidence>
<sequence>MANDSPAKSLVDIDLSSLRDPAGIFELVEVVGNGTYGQVYKGRHVKTGQLAAIKVMDVTEDEEEEIKLEINMLKKYSHHRNIATYYGAFIKKSPPGHDDQLWLVMEFCGAGSITDLVKNTKGNTLKEDWIAYISREILRGLAHLHIHHVIHRDIKGQNVLLTENAEVKLVDFGVSAQLDRTVGRRNTFIGTPYWMAPEVIACDENPDATYDYRSDLWSCGITAIEMAEGAPPLCDMHPMRALFLIPRNPPPRLKSKKWSKKFFSFIEGCLVKNYMQRPSTEQLLKHPFIRDQPNERQVRIQLKDHIDRTRKKRGEKDETEYEYSGSEEEEEEVPEQEGEPSSIVNVPGESTLRRDFLRLQQENKERTEALRRQQLLQEQQLREQEEYKRQLLAERQKRIEQQKEQRRRLEEQQRREREARRQQEREQRRREQEEKKRLEELERRRKEEDDRRRAEEEKRRVEREQEYIRRQLEEEQRHLELLQQQLLQEQAMLLHDHRRPHPQQQLPPQQERSKPIYHAPEPKPHFEPADRTQEVQWSHLASLKNNVSPVSRSHSFSDPSPPKFAHHHLRSQDPCPPSRSEVLSQNSDSKSEVPDPTQKAWSRSDSDEVPPRVPVRTTSRSPVLSRRDSPLQGSGQQSSQAAQRNSTSSGVESRLLWERVEKLVPRPGSGSSSGSSNSGSQPGSQSGSGERFRVRSSSKSEGSPSQRLENAVKKPEDRKEVFRPLKPAVRIDLTALAKELRAVEDVRPPHKVTDYSSSSEESGTTDEEEEDAEQEGTKEPMSGSEDTRAASSVNLSNGETESVKTMIVHDDVESEPAMTPSKEGTLIVRQTQSASSTLQKHKSSSSFTPFIDPRLLQISPSSGTTVTSVVGFSCDGMRPEAIRQDPTRKGSVVNVNPTNTRPQSDTPEIRKYKKRFNSEILCAALWGVNLLVGTESGLMLLDRSGQGKVYPLINRRRFQQMDVLEGLNVLVTISGKKDKLRVYYLSWLRNKILHNDPEVEKKQGWTTVGDLEGCVHYKVVKYERIKFLVIALKNSVEVYAWAPKPYHKFMAFKSFGELVHKPLLVDLTVEEGQRLKVIYGSCAGFHAVDVDSGSVYDIYLPTHIQCNIKPHAIIILPNTDGMELLVCYEDEGVYVNTYGRITKDVVLQWGEMPTSVAYIRSNQTMGWGEKAIEIRSVETGHLDGVFMHKRAQRLKFLCERNDKVFFASVRSGGSSQVYFMTLGRTSLLSW</sequence>
<comment type="similarity">
    <text evidence="1">Belongs to the protein kinase superfamily. STE Ser/Thr protein kinase family. STE20 subfamily.</text>
</comment>
<protein>
    <recommendedName>
        <fullName evidence="2">non-specific serine/threonine protein kinase</fullName>
        <ecNumber evidence="2">2.7.11.1</ecNumber>
    </recommendedName>
</protein>
<dbReference type="SUPFAM" id="SSF56112">
    <property type="entry name" value="Protein kinase-like (PK-like)"/>
    <property type="match status" value="1"/>
</dbReference>
<dbReference type="InterPro" id="IPR001180">
    <property type="entry name" value="CNH_dom"/>
</dbReference>
<evidence type="ECO:0000256" key="11">
    <source>
        <dbReference type="SAM" id="MobiDB-lite"/>
    </source>
</evidence>
<keyword evidence="6 14" id="KW-0418">Kinase</keyword>
<feature type="region of interest" description="Disordered" evidence="11">
    <location>
        <begin position="423"/>
        <end position="465"/>
    </location>
</feature>
<feature type="compositionally biased region" description="Polar residues" evidence="11">
    <location>
        <begin position="695"/>
        <end position="708"/>
    </location>
</feature>
<feature type="compositionally biased region" description="Polar residues" evidence="11">
    <location>
        <begin position="789"/>
        <end position="800"/>
    </location>
</feature>
<dbReference type="Gene3D" id="3.30.200.20">
    <property type="entry name" value="Phosphorylase Kinase, domain 1"/>
    <property type="match status" value="1"/>
</dbReference>
<evidence type="ECO:0000256" key="7">
    <source>
        <dbReference type="ARBA" id="ARBA00022840"/>
    </source>
</evidence>
<feature type="compositionally biased region" description="Basic and acidic residues" evidence="11">
    <location>
        <begin position="520"/>
        <end position="533"/>
    </location>
</feature>
<evidence type="ECO:0000259" key="13">
    <source>
        <dbReference type="PROSITE" id="PS50219"/>
    </source>
</evidence>